<feature type="non-terminal residue" evidence="2">
    <location>
        <position position="1"/>
    </location>
</feature>
<evidence type="ECO:0000313" key="2">
    <source>
        <dbReference type="EMBL" id="HHE75777.1"/>
    </source>
</evidence>
<dbReference type="InterPro" id="IPR011990">
    <property type="entry name" value="TPR-like_helical_dom_sf"/>
</dbReference>
<dbReference type="Proteomes" id="UP000886130">
    <property type="component" value="Unassembled WGS sequence"/>
</dbReference>
<dbReference type="Gene3D" id="1.25.40.10">
    <property type="entry name" value="Tetratricopeptide repeat domain"/>
    <property type="match status" value="3"/>
</dbReference>
<keyword evidence="1" id="KW-0802">TPR repeat</keyword>
<dbReference type="SMART" id="SM00028">
    <property type="entry name" value="TPR"/>
    <property type="match status" value="6"/>
</dbReference>
<dbReference type="EMBL" id="DRTM01000106">
    <property type="protein sequence ID" value="HHE75777.1"/>
    <property type="molecule type" value="Genomic_DNA"/>
</dbReference>
<dbReference type="Pfam" id="PF13181">
    <property type="entry name" value="TPR_8"/>
    <property type="match status" value="1"/>
</dbReference>
<dbReference type="InterPro" id="IPR019734">
    <property type="entry name" value="TPR_rpt"/>
</dbReference>
<dbReference type="SUPFAM" id="SSF81901">
    <property type="entry name" value="HCP-like"/>
    <property type="match status" value="1"/>
</dbReference>
<protein>
    <recommendedName>
        <fullName evidence="3">Tetratricopeptide repeat protein</fullName>
    </recommendedName>
</protein>
<dbReference type="Pfam" id="PF14938">
    <property type="entry name" value="SNAP"/>
    <property type="match status" value="1"/>
</dbReference>
<feature type="repeat" description="TPR" evidence="1">
    <location>
        <begin position="128"/>
        <end position="161"/>
    </location>
</feature>
<evidence type="ECO:0000256" key="1">
    <source>
        <dbReference type="PROSITE-ProRule" id="PRU00339"/>
    </source>
</evidence>
<name>A0A7J3TA07_9ARCH</name>
<organism evidence="2">
    <name type="scientific">Candidatus Aciduliprofundum boonei</name>
    <dbReference type="NCBI Taxonomy" id="379547"/>
    <lineage>
        <taxon>Archaea</taxon>
        <taxon>Methanobacteriati</taxon>
        <taxon>Thermoplasmatota</taxon>
        <taxon>DHVE2 group</taxon>
        <taxon>Candidatus Aciduliprofundum</taxon>
    </lineage>
</organism>
<reference evidence="2" key="1">
    <citation type="journal article" date="2020" name="mSystems">
        <title>Genome- and Community-Level Interaction Insights into Carbon Utilization and Element Cycling Functions of Hydrothermarchaeota in Hydrothermal Sediment.</title>
        <authorList>
            <person name="Zhou Z."/>
            <person name="Liu Y."/>
            <person name="Xu W."/>
            <person name="Pan J."/>
            <person name="Luo Z.H."/>
            <person name="Li M."/>
        </authorList>
    </citation>
    <scope>NUCLEOTIDE SEQUENCE [LARGE SCALE GENOMIC DNA]</scope>
    <source>
        <strain evidence="2">HyVt-85</strain>
    </source>
</reference>
<proteinExistence type="predicted"/>
<feature type="repeat" description="TPR" evidence="1">
    <location>
        <begin position="295"/>
        <end position="328"/>
    </location>
</feature>
<gene>
    <name evidence="2" type="ORF">ENL31_01445</name>
</gene>
<evidence type="ECO:0008006" key="3">
    <source>
        <dbReference type="Google" id="ProtNLM"/>
    </source>
</evidence>
<dbReference type="AlphaFoldDB" id="A0A7J3TA07"/>
<dbReference type="SUPFAM" id="SSF48452">
    <property type="entry name" value="TPR-like"/>
    <property type="match status" value="1"/>
</dbReference>
<dbReference type="PANTHER" id="PTHR10098">
    <property type="entry name" value="RAPSYN-RELATED"/>
    <property type="match status" value="1"/>
</dbReference>
<comment type="caution">
    <text evidence="2">The sequence shown here is derived from an EMBL/GenBank/DDBJ whole genome shotgun (WGS) entry which is preliminary data.</text>
</comment>
<accession>A0A7J3TA07</accession>
<sequence>INADEIPIATRLLAENYKKYLMKGKLKNIRELTYSILNKYDLSVGDHEWELYGILAITYEMEGNIENALENYLKARDLSKHRDTDFYVHTLVEIADIYRKRGEYATAKRELEESLKYIMSVSSTRFSVKARFLLGLLSLYSGDTYTAEEHFSEALKISEKSRDYEALGYAYLGLGILYRHTNSGNIAIEYFHRAKNYFEVSGNRRDEAKALGNIGLVYYDQYKEKLDEESLDLAGNYFTQAMKIFEVMGDKWNITLTKRNIAAIYGIRGDYNKSLEILSQAEREFQEMGSLDILPSLYLQFGDIYADMEDVNKAREYFDRAISLAIQLGNEYRAVKYAEFAANKLERFGDVEEYRKIAEGEKKVVAVVTTMGKS</sequence>
<dbReference type="PROSITE" id="PS50005">
    <property type="entry name" value="TPR"/>
    <property type="match status" value="2"/>
</dbReference>